<dbReference type="InterPro" id="IPR017853">
    <property type="entry name" value="GH"/>
</dbReference>
<feature type="domain" description="GH18" evidence="1">
    <location>
        <begin position="1"/>
        <end position="58"/>
    </location>
</feature>
<protein>
    <recommendedName>
        <fullName evidence="1">GH18 domain-containing protein</fullName>
    </recommendedName>
</protein>
<organism evidence="2">
    <name type="scientific">marine sediment metagenome</name>
    <dbReference type="NCBI Taxonomy" id="412755"/>
    <lineage>
        <taxon>unclassified sequences</taxon>
        <taxon>metagenomes</taxon>
        <taxon>ecological metagenomes</taxon>
    </lineage>
</organism>
<dbReference type="AlphaFoldDB" id="A0A0F9J010"/>
<sequence length="59" mass="6927">PYIWREQDSLFMTYENPKSLQLKVDYVNKKDLGGVMFWEFNGDNGELLKTIYSGFSAKN</sequence>
<dbReference type="Pfam" id="PF00704">
    <property type="entry name" value="Glyco_hydro_18"/>
    <property type="match status" value="1"/>
</dbReference>
<name>A0A0F9J010_9ZZZZ</name>
<evidence type="ECO:0000313" key="2">
    <source>
        <dbReference type="EMBL" id="KKM25739.1"/>
    </source>
</evidence>
<dbReference type="PANTHER" id="PTHR46073:SF4">
    <property type="entry name" value="GH18 DOMAIN-CONTAINING PROTEIN"/>
    <property type="match status" value="1"/>
</dbReference>
<accession>A0A0F9J010</accession>
<dbReference type="Gene3D" id="3.10.50.10">
    <property type="match status" value="1"/>
</dbReference>
<gene>
    <name evidence="2" type="ORF">LCGC14_1591900</name>
</gene>
<dbReference type="GO" id="GO:0005975">
    <property type="term" value="P:carbohydrate metabolic process"/>
    <property type="evidence" value="ECO:0007669"/>
    <property type="project" value="InterPro"/>
</dbReference>
<dbReference type="InterPro" id="IPR001223">
    <property type="entry name" value="Glyco_hydro18_cat"/>
</dbReference>
<dbReference type="PANTHER" id="PTHR46073">
    <property type="entry name" value="CHITINASE"/>
    <property type="match status" value="1"/>
</dbReference>
<dbReference type="InterPro" id="IPR029070">
    <property type="entry name" value="Chitinase_insertion_sf"/>
</dbReference>
<feature type="non-terminal residue" evidence="2">
    <location>
        <position position="1"/>
    </location>
</feature>
<proteinExistence type="predicted"/>
<comment type="caution">
    <text evidence="2">The sequence shown here is derived from an EMBL/GenBank/DDBJ whole genome shotgun (WGS) entry which is preliminary data.</text>
</comment>
<dbReference type="Gene3D" id="3.20.20.80">
    <property type="entry name" value="Glycosidases"/>
    <property type="match status" value="1"/>
</dbReference>
<dbReference type="EMBL" id="LAZR01012651">
    <property type="protein sequence ID" value="KKM25739.1"/>
    <property type="molecule type" value="Genomic_DNA"/>
</dbReference>
<reference evidence="2" key="1">
    <citation type="journal article" date="2015" name="Nature">
        <title>Complex archaea that bridge the gap between prokaryotes and eukaryotes.</title>
        <authorList>
            <person name="Spang A."/>
            <person name="Saw J.H."/>
            <person name="Jorgensen S.L."/>
            <person name="Zaremba-Niedzwiedzka K."/>
            <person name="Martijn J."/>
            <person name="Lind A.E."/>
            <person name="van Eijk R."/>
            <person name="Schleper C."/>
            <person name="Guy L."/>
            <person name="Ettema T.J."/>
        </authorList>
    </citation>
    <scope>NUCLEOTIDE SEQUENCE</scope>
</reference>
<dbReference type="SUPFAM" id="SSF51445">
    <property type="entry name" value="(Trans)glycosidases"/>
    <property type="match status" value="1"/>
</dbReference>
<dbReference type="PROSITE" id="PS51910">
    <property type="entry name" value="GH18_2"/>
    <property type="match status" value="1"/>
</dbReference>
<evidence type="ECO:0000259" key="1">
    <source>
        <dbReference type="PROSITE" id="PS51910"/>
    </source>
</evidence>